<comment type="function">
    <text evidence="3">Involved in transvection phenomena (= synapsis-dependent gene expression), where the synaptic pairing of chromosomes carrying genes with which zeste interacts influences the expression of these genes. Zeste binds to DNA and stimulates transcription from a nearby promoter.</text>
</comment>
<dbReference type="AlphaFoldDB" id="A0A915EEI2"/>
<sequence length="169" mass="19291">MAGNDVKAKDSEKFALFKKIQDSKLLLFGKFSETVTKQAKDVKWEAIRQELIAEGHSGFESKTAKQLRIKCGALQRLEQLPSWMRPRRPEVEELLSFPRKSNFCSWLNSRFFKIEKLVLAIVDAESLQVSDMDVAETGEDASASEQDNLRSLTEFFSPRPSISALFMLR</sequence>
<accession>A0A915EEI2</accession>
<evidence type="ECO:0000313" key="6">
    <source>
        <dbReference type="WBParaSite" id="jg5027"/>
    </source>
</evidence>
<keyword evidence="5" id="KW-1185">Reference proteome</keyword>
<proteinExistence type="predicted"/>
<evidence type="ECO:0000256" key="2">
    <source>
        <dbReference type="ARBA" id="ARBA00016807"/>
    </source>
</evidence>
<name>A0A915EEI2_9BILA</name>
<evidence type="ECO:0000256" key="1">
    <source>
        <dbReference type="ARBA" id="ARBA00011764"/>
    </source>
</evidence>
<evidence type="ECO:0000256" key="3">
    <source>
        <dbReference type="ARBA" id="ARBA00025466"/>
    </source>
</evidence>
<evidence type="ECO:0000259" key="4">
    <source>
        <dbReference type="Pfam" id="PF13873"/>
    </source>
</evidence>
<dbReference type="InterPro" id="IPR028002">
    <property type="entry name" value="Myb_DNA-bind_5"/>
</dbReference>
<organism evidence="5 6">
    <name type="scientific">Ditylenchus dipsaci</name>
    <dbReference type="NCBI Taxonomy" id="166011"/>
    <lineage>
        <taxon>Eukaryota</taxon>
        <taxon>Metazoa</taxon>
        <taxon>Ecdysozoa</taxon>
        <taxon>Nematoda</taxon>
        <taxon>Chromadorea</taxon>
        <taxon>Rhabditida</taxon>
        <taxon>Tylenchina</taxon>
        <taxon>Tylenchomorpha</taxon>
        <taxon>Sphaerularioidea</taxon>
        <taxon>Anguinidae</taxon>
        <taxon>Anguininae</taxon>
        <taxon>Ditylenchus</taxon>
    </lineage>
</organism>
<protein>
    <recommendedName>
        <fullName evidence="2">Regulatory protein zeste</fullName>
    </recommendedName>
</protein>
<reference evidence="6" key="1">
    <citation type="submission" date="2022-11" db="UniProtKB">
        <authorList>
            <consortium name="WormBaseParasite"/>
        </authorList>
    </citation>
    <scope>IDENTIFICATION</scope>
</reference>
<dbReference type="Proteomes" id="UP000887574">
    <property type="component" value="Unplaced"/>
</dbReference>
<dbReference type="WBParaSite" id="jg5027">
    <property type="protein sequence ID" value="jg5027"/>
    <property type="gene ID" value="jg5027"/>
</dbReference>
<comment type="subunit">
    <text evidence="1">Self-associates forming complexes of several hundred monomers.</text>
</comment>
<evidence type="ECO:0000313" key="5">
    <source>
        <dbReference type="Proteomes" id="UP000887574"/>
    </source>
</evidence>
<feature type="domain" description="Myb/SANT-like DNA-binding" evidence="4">
    <location>
        <begin position="11"/>
        <end position="70"/>
    </location>
</feature>
<dbReference type="Pfam" id="PF13873">
    <property type="entry name" value="Myb_DNA-bind_5"/>
    <property type="match status" value="1"/>
</dbReference>